<feature type="transmembrane region" description="Helical" evidence="1">
    <location>
        <begin position="209"/>
        <end position="228"/>
    </location>
</feature>
<feature type="transmembrane region" description="Helical" evidence="1">
    <location>
        <begin position="258"/>
        <end position="280"/>
    </location>
</feature>
<feature type="transmembrane region" description="Helical" evidence="1">
    <location>
        <begin position="74"/>
        <end position="91"/>
    </location>
</feature>
<feature type="domain" description="DUF2157" evidence="2">
    <location>
        <begin position="10"/>
        <end position="147"/>
    </location>
</feature>
<reference evidence="3 4" key="1">
    <citation type="journal article" date="2006" name="Nat. Biotechnol.">
        <title>Complete genome of the mutualistic, N2-fixing grass endophyte Azoarcus sp. strain BH72.</title>
        <authorList>
            <person name="Krause A."/>
            <person name="Ramakumar A."/>
            <person name="Bartels D."/>
            <person name="Battistoni F."/>
            <person name="Bekel T."/>
            <person name="Boch J."/>
            <person name="Boehm M."/>
            <person name="Friedrich F."/>
            <person name="Hurek T."/>
            <person name="Krause L."/>
            <person name="Linke B."/>
            <person name="McHardy A.C."/>
            <person name="Sarkar A."/>
            <person name="Schneiker S."/>
            <person name="Syed A.A."/>
            <person name="Thauer R."/>
            <person name="Vorhoelter F.-J."/>
            <person name="Weidner S."/>
            <person name="Puehler A."/>
            <person name="Reinhold-Hurek B."/>
            <person name="Kaiser O."/>
            <person name="Goesmann A."/>
        </authorList>
    </citation>
    <scope>NUCLEOTIDE SEQUENCE [LARGE SCALE GENOMIC DNA]</scope>
    <source>
        <strain evidence="3 4">BH72</strain>
    </source>
</reference>
<dbReference type="KEGG" id="azo:azo0657"/>
<evidence type="ECO:0000259" key="2">
    <source>
        <dbReference type="Pfam" id="PF09925"/>
    </source>
</evidence>
<evidence type="ECO:0000313" key="4">
    <source>
        <dbReference type="Proteomes" id="UP000002588"/>
    </source>
</evidence>
<dbReference type="STRING" id="62928.azo0657"/>
<dbReference type="EMBL" id="AM406670">
    <property type="protein sequence ID" value="CAL93274.1"/>
    <property type="molecule type" value="Genomic_DNA"/>
</dbReference>
<accession>A1K369</accession>
<dbReference type="eggNOG" id="COG4984">
    <property type="taxonomic scope" value="Bacteria"/>
</dbReference>
<proteinExistence type="predicted"/>
<keyword evidence="1" id="KW-0812">Transmembrane</keyword>
<feature type="transmembrane region" description="Helical" evidence="1">
    <location>
        <begin position="234"/>
        <end position="251"/>
    </location>
</feature>
<feature type="transmembrane region" description="Helical" evidence="1">
    <location>
        <begin position="40"/>
        <end position="62"/>
    </location>
</feature>
<sequence length="320" mass="33231">MNPRLSLYELAARHRLDAGASARLLELAGLDREPALLRRLAVRSVAVLAAALGGFGLILWVAANWAVFGRFGRFGLLIGAVVAMGLGAALRPRLRAPLALLAFLATGGLFAYFGQTYQTGADPWQLFALWAALGLPLALGVRSDVVWAPWALVAGSALSLWLYAYNGHGAWRAGELGVHLVSWLLWLGLAASLSAPLRRWTGAGPWSARLALTLATAAISASALVGLFDDSPMLYLLGLLALAAAAALFAAPRAFDVYCVSAVGLGLNVLLVCGLARLLLAGHSEVGGLLVLGVAAAALLAGTVAMILALVRRADDGART</sequence>
<evidence type="ECO:0000313" key="3">
    <source>
        <dbReference type="EMBL" id="CAL93274.1"/>
    </source>
</evidence>
<feature type="transmembrane region" description="Helical" evidence="1">
    <location>
        <begin position="123"/>
        <end position="139"/>
    </location>
</feature>
<dbReference type="HOGENOM" id="CLU_050363_1_0_4"/>
<feature type="transmembrane region" description="Helical" evidence="1">
    <location>
        <begin position="286"/>
        <end position="311"/>
    </location>
</feature>
<dbReference type="InterPro" id="IPR018677">
    <property type="entry name" value="DUF2157"/>
</dbReference>
<name>A1K369_AZOSB</name>
<keyword evidence="1" id="KW-1133">Transmembrane helix</keyword>
<keyword evidence="4" id="KW-1185">Reference proteome</keyword>
<dbReference type="RefSeq" id="WP_011764392.1">
    <property type="nucleotide sequence ID" value="NC_008702.1"/>
</dbReference>
<dbReference type="AlphaFoldDB" id="A1K369"/>
<keyword evidence="1" id="KW-0472">Membrane</keyword>
<organism evidence="3 4">
    <name type="scientific">Azoarcus sp. (strain BH72)</name>
    <dbReference type="NCBI Taxonomy" id="418699"/>
    <lineage>
        <taxon>Bacteria</taxon>
        <taxon>Pseudomonadati</taxon>
        <taxon>Pseudomonadota</taxon>
        <taxon>Betaproteobacteria</taxon>
        <taxon>Rhodocyclales</taxon>
        <taxon>Zoogloeaceae</taxon>
        <taxon>Azoarcus</taxon>
    </lineage>
</organism>
<gene>
    <name evidence="3" type="ordered locus">azo0657</name>
</gene>
<feature type="transmembrane region" description="Helical" evidence="1">
    <location>
        <begin position="146"/>
        <end position="164"/>
    </location>
</feature>
<feature type="transmembrane region" description="Helical" evidence="1">
    <location>
        <begin position="98"/>
        <end position="117"/>
    </location>
</feature>
<feature type="transmembrane region" description="Helical" evidence="1">
    <location>
        <begin position="176"/>
        <end position="197"/>
    </location>
</feature>
<dbReference type="Proteomes" id="UP000002588">
    <property type="component" value="Chromosome"/>
</dbReference>
<evidence type="ECO:0000256" key="1">
    <source>
        <dbReference type="SAM" id="Phobius"/>
    </source>
</evidence>
<dbReference type="Pfam" id="PF09925">
    <property type="entry name" value="DUF2157"/>
    <property type="match status" value="1"/>
</dbReference>
<protein>
    <submittedName>
        <fullName evidence="3">Conserved hypothetical membrane protein</fullName>
    </submittedName>
</protein>